<name>A0A7J0DSU1_9ERIC</name>
<dbReference type="PANTHER" id="PTHR33108:SF61">
    <property type="entry name" value="DUF1677 FAMILY PROTEIN"/>
    <property type="match status" value="1"/>
</dbReference>
<protein>
    <submittedName>
        <fullName evidence="1">Uncharacterized protein</fullName>
    </submittedName>
</protein>
<dbReference type="Proteomes" id="UP000585474">
    <property type="component" value="Unassembled WGS sequence"/>
</dbReference>
<dbReference type="InterPro" id="IPR012876">
    <property type="entry name" value="DUF1677_pln"/>
</dbReference>
<sequence length="140" mass="15823">MASRTRRLSLDIFKREASDKPSDMGISKYMDLRVPFQPGGANDVKKVECECCGLTEDCTGAYIWRTRARFYGKWVCGLCSEAVTEESYKLGRVHNIICEEALDVHMEICRRFNKTTKANPAMSLAGAMIQILKISCTKTR</sequence>
<comment type="caution">
    <text evidence="1">The sequence shown here is derived from an EMBL/GenBank/DDBJ whole genome shotgun (WGS) entry which is preliminary data.</text>
</comment>
<accession>A0A7J0DSU1</accession>
<dbReference type="PANTHER" id="PTHR33108">
    <property type="entry name" value="OS01G0745000 PROTEIN"/>
    <property type="match status" value="1"/>
</dbReference>
<reference evidence="2" key="1">
    <citation type="submission" date="2019-07" db="EMBL/GenBank/DDBJ databases">
        <title>De Novo Assembly of kiwifruit Actinidia rufa.</title>
        <authorList>
            <person name="Sugita-Konishi S."/>
            <person name="Sato K."/>
            <person name="Mori E."/>
            <person name="Abe Y."/>
            <person name="Kisaki G."/>
            <person name="Hamano K."/>
            <person name="Suezawa K."/>
            <person name="Otani M."/>
            <person name="Fukuda T."/>
            <person name="Manabe T."/>
            <person name="Gomi K."/>
            <person name="Tabuchi M."/>
            <person name="Akimitsu K."/>
            <person name="Kataoka I."/>
        </authorList>
    </citation>
    <scope>NUCLEOTIDE SEQUENCE [LARGE SCALE GENOMIC DNA]</scope>
    <source>
        <strain evidence="2">cv. Fuchu</strain>
    </source>
</reference>
<keyword evidence="2" id="KW-1185">Reference proteome</keyword>
<dbReference type="EMBL" id="BJWL01000384">
    <property type="protein sequence ID" value="GFS41703.1"/>
    <property type="molecule type" value="Genomic_DNA"/>
</dbReference>
<dbReference type="OrthoDB" id="678173at2759"/>
<dbReference type="Pfam" id="PF07911">
    <property type="entry name" value="DUF1677"/>
    <property type="match status" value="1"/>
</dbReference>
<evidence type="ECO:0000313" key="1">
    <source>
        <dbReference type="EMBL" id="GFS41703.1"/>
    </source>
</evidence>
<evidence type="ECO:0000313" key="2">
    <source>
        <dbReference type="Proteomes" id="UP000585474"/>
    </source>
</evidence>
<organism evidence="1 2">
    <name type="scientific">Actinidia rufa</name>
    <dbReference type="NCBI Taxonomy" id="165716"/>
    <lineage>
        <taxon>Eukaryota</taxon>
        <taxon>Viridiplantae</taxon>
        <taxon>Streptophyta</taxon>
        <taxon>Embryophyta</taxon>
        <taxon>Tracheophyta</taxon>
        <taxon>Spermatophyta</taxon>
        <taxon>Magnoliopsida</taxon>
        <taxon>eudicotyledons</taxon>
        <taxon>Gunneridae</taxon>
        <taxon>Pentapetalae</taxon>
        <taxon>asterids</taxon>
        <taxon>Ericales</taxon>
        <taxon>Actinidiaceae</taxon>
        <taxon>Actinidia</taxon>
    </lineage>
</organism>
<gene>
    <name evidence="1" type="ORF">Acr_00g0075900</name>
</gene>
<proteinExistence type="predicted"/>
<dbReference type="AlphaFoldDB" id="A0A7J0DSU1"/>